<dbReference type="EMBL" id="CP045871">
    <property type="protein sequence ID" value="QGG79929.1"/>
    <property type="molecule type" value="Genomic_DNA"/>
</dbReference>
<dbReference type="OrthoDB" id="9810614at2"/>
<feature type="transmembrane region" description="Helical" evidence="4">
    <location>
        <begin position="340"/>
        <end position="359"/>
    </location>
</feature>
<feature type="transmembrane region" description="Helical" evidence="4">
    <location>
        <begin position="303"/>
        <end position="328"/>
    </location>
</feature>
<accession>A0A5Q2Q6M2</accession>
<dbReference type="Proteomes" id="UP000388235">
    <property type="component" value="Chromosome"/>
</dbReference>
<keyword evidence="2 4" id="KW-1133">Transmembrane helix</keyword>
<name>A0A5Q2Q6M2_9GAMM</name>
<evidence type="ECO:0000259" key="5">
    <source>
        <dbReference type="PROSITE" id="PS50850"/>
    </source>
</evidence>
<dbReference type="InterPro" id="IPR036259">
    <property type="entry name" value="MFS_trans_sf"/>
</dbReference>
<feature type="transmembrane region" description="Helical" evidence="4">
    <location>
        <begin position="280"/>
        <end position="297"/>
    </location>
</feature>
<dbReference type="SUPFAM" id="SSF103473">
    <property type="entry name" value="MFS general substrate transporter"/>
    <property type="match status" value="1"/>
</dbReference>
<feature type="transmembrane region" description="Helical" evidence="4">
    <location>
        <begin position="146"/>
        <end position="164"/>
    </location>
</feature>
<feature type="transmembrane region" description="Helical" evidence="4">
    <location>
        <begin position="371"/>
        <end position="391"/>
    </location>
</feature>
<dbReference type="PROSITE" id="PS50850">
    <property type="entry name" value="MFS"/>
    <property type="match status" value="1"/>
</dbReference>
<dbReference type="Pfam" id="PF07690">
    <property type="entry name" value="MFS_1"/>
    <property type="match status" value="2"/>
</dbReference>
<reference evidence="6 7" key="1">
    <citation type="submission" date="2019-11" db="EMBL/GenBank/DDBJ databases">
        <authorList>
            <person name="Khan S.A."/>
            <person name="Jeon C.O."/>
            <person name="Chun B.H."/>
        </authorList>
    </citation>
    <scope>NUCLEOTIDE SEQUENCE [LARGE SCALE GENOMIC DNA]</scope>
    <source>
        <strain evidence="6 7">IMCC 1097</strain>
    </source>
</reference>
<protein>
    <submittedName>
        <fullName evidence="6">MFS transporter</fullName>
    </submittedName>
</protein>
<evidence type="ECO:0000256" key="3">
    <source>
        <dbReference type="ARBA" id="ARBA00023136"/>
    </source>
</evidence>
<sequence length="422" mass="44005">MCARLRLYAGHHDWNPVSKGRSVKSLLISGAILHIAGGLQSLLMPIRAQNEGFDISSISLMGSTYAIGFMLGCLIAPRMIGRVGHARAYTVVAAIAAFAVGWVGLWVSEYAWIALRSLTGFAFAAAATVAESWLNERASPENRGTLFGYYAAANFSGLTLGQLLLTQFDPITPSPFMLAGMLFAAALIPTALTRSSQPQPVNGPKTGAWSLLKLTPVGACAVFVIGLGSSAFGTLAPVYAQEVGLSLAETALFMTVALVCGALFQIPIGRLSDRKDRRRVLGAISVASALTSGLFIVGSTAPAWVQIALAGGVGATLYTLYGVSIALANEQIGPGKFLETAGIMLLVFGTGAVLGPLLALPFKQWMGPSGLFGFIAVIHLVLAAVIATRILTAKVTPYAHTDYVPQRPGSVTILAGDAEVAP</sequence>
<evidence type="ECO:0000256" key="1">
    <source>
        <dbReference type="ARBA" id="ARBA00022692"/>
    </source>
</evidence>
<feature type="transmembrane region" description="Helical" evidence="4">
    <location>
        <begin position="251"/>
        <end position="268"/>
    </location>
</feature>
<dbReference type="InterPro" id="IPR020846">
    <property type="entry name" value="MFS_dom"/>
</dbReference>
<dbReference type="CDD" id="cd17477">
    <property type="entry name" value="MFS_YcaD_like"/>
    <property type="match status" value="1"/>
</dbReference>
<dbReference type="InterPro" id="IPR047200">
    <property type="entry name" value="MFS_YcaD-like"/>
</dbReference>
<keyword evidence="7" id="KW-1185">Reference proteome</keyword>
<gene>
    <name evidence="6" type="ORF">GH975_04780</name>
</gene>
<feature type="transmembrane region" description="Helical" evidence="4">
    <location>
        <begin position="88"/>
        <end position="107"/>
    </location>
</feature>
<feature type="transmembrane region" description="Helical" evidence="4">
    <location>
        <begin position="26"/>
        <end position="46"/>
    </location>
</feature>
<evidence type="ECO:0000256" key="4">
    <source>
        <dbReference type="SAM" id="Phobius"/>
    </source>
</evidence>
<feature type="transmembrane region" description="Helical" evidence="4">
    <location>
        <begin position="214"/>
        <end position="239"/>
    </location>
</feature>
<feature type="transmembrane region" description="Helical" evidence="4">
    <location>
        <begin position="58"/>
        <end position="76"/>
    </location>
</feature>
<dbReference type="PANTHER" id="PTHR23521">
    <property type="entry name" value="TRANSPORTER MFS SUPERFAMILY"/>
    <property type="match status" value="1"/>
</dbReference>
<feature type="domain" description="Major facilitator superfamily (MFS) profile" evidence="5">
    <location>
        <begin position="214"/>
        <end position="422"/>
    </location>
</feature>
<dbReference type="GO" id="GO:0005886">
    <property type="term" value="C:plasma membrane"/>
    <property type="evidence" value="ECO:0007669"/>
    <property type="project" value="TreeGrafter"/>
</dbReference>
<dbReference type="PANTHER" id="PTHR23521:SF3">
    <property type="entry name" value="MFS TRANSPORTER"/>
    <property type="match status" value="1"/>
</dbReference>
<evidence type="ECO:0000313" key="6">
    <source>
        <dbReference type="EMBL" id="QGG79929.1"/>
    </source>
</evidence>
<feature type="transmembrane region" description="Helical" evidence="4">
    <location>
        <begin position="176"/>
        <end position="193"/>
    </location>
</feature>
<keyword evidence="1 4" id="KW-0812">Transmembrane</keyword>
<organism evidence="6 7">
    <name type="scientific">Litorivicinus lipolyticus</name>
    <dbReference type="NCBI Taxonomy" id="418701"/>
    <lineage>
        <taxon>Bacteria</taxon>
        <taxon>Pseudomonadati</taxon>
        <taxon>Pseudomonadota</taxon>
        <taxon>Gammaproteobacteria</taxon>
        <taxon>Oceanospirillales</taxon>
        <taxon>Litorivicinaceae</taxon>
        <taxon>Litorivicinus</taxon>
    </lineage>
</organism>
<keyword evidence="3 4" id="KW-0472">Membrane</keyword>
<dbReference type="AlphaFoldDB" id="A0A5Q2Q6M2"/>
<dbReference type="InterPro" id="IPR011701">
    <property type="entry name" value="MFS"/>
</dbReference>
<proteinExistence type="predicted"/>
<dbReference type="GO" id="GO:0022857">
    <property type="term" value="F:transmembrane transporter activity"/>
    <property type="evidence" value="ECO:0007669"/>
    <property type="project" value="InterPro"/>
</dbReference>
<dbReference type="Gene3D" id="1.20.1250.20">
    <property type="entry name" value="MFS general substrate transporter like domains"/>
    <property type="match status" value="2"/>
</dbReference>
<dbReference type="KEGG" id="llp:GH975_04780"/>
<evidence type="ECO:0000313" key="7">
    <source>
        <dbReference type="Proteomes" id="UP000388235"/>
    </source>
</evidence>
<evidence type="ECO:0000256" key="2">
    <source>
        <dbReference type="ARBA" id="ARBA00022989"/>
    </source>
</evidence>
<feature type="transmembrane region" description="Helical" evidence="4">
    <location>
        <begin position="113"/>
        <end position="134"/>
    </location>
</feature>